<feature type="region of interest" description="Disordered" evidence="1">
    <location>
        <begin position="97"/>
        <end position="193"/>
    </location>
</feature>
<keyword evidence="3" id="KW-1185">Reference proteome</keyword>
<accession>A0ABV5NTP2</accession>
<evidence type="ECO:0000256" key="1">
    <source>
        <dbReference type="SAM" id="MobiDB-lite"/>
    </source>
</evidence>
<name>A0ABV5NTP2_9ACTN</name>
<proteinExistence type="predicted"/>
<dbReference type="EMBL" id="JBHMCF010000035">
    <property type="protein sequence ID" value="MFB9473678.1"/>
    <property type="molecule type" value="Genomic_DNA"/>
</dbReference>
<sequence length="193" mass="20193">MSDPAAQPIRRRLGFFLVRRRRAVLGLALALFVLAGALVAEAVPRLSLARFEAPGSGFDRAAAQPAARFGADSPALIFLVTARSGTVDDQVVAAEGHGAARAGAREHRRDRAARGALRRRGGVPGHGAAGQGSPRSRVPGGLSPPGSPLTRIDTSRSEPGCRGGGFDPAPQQAHDQRLLDRLIDATQFPGNHH</sequence>
<gene>
    <name evidence="2" type="ORF">ACFFR3_29645</name>
</gene>
<dbReference type="Proteomes" id="UP001589568">
    <property type="component" value="Unassembled WGS sequence"/>
</dbReference>
<comment type="caution">
    <text evidence="2">The sequence shown here is derived from an EMBL/GenBank/DDBJ whole genome shotgun (WGS) entry which is preliminary data.</text>
</comment>
<evidence type="ECO:0008006" key="4">
    <source>
        <dbReference type="Google" id="ProtNLM"/>
    </source>
</evidence>
<protein>
    <recommendedName>
        <fullName evidence="4">MMPL family transporter</fullName>
    </recommendedName>
</protein>
<reference evidence="2 3" key="1">
    <citation type="submission" date="2024-09" db="EMBL/GenBank/DDBJ databases">
        <authorList>
            <person name="Sun Q."/>
            <person name="Mori K."/>
        </authorList>
    </citation>
    <scope>NUCLEOTIDE SEQUENCE [LARGE SCALE GENOMIC DNA]</scope>
    <source>
        <strain evidence="2 3">JCM 3324</strain>
    </source>
</reference>
<dbReference type="RefSeq" id="WP_364384474.1">
    <property type="nucleotide sequence ID" value="NZ_JBHMCF010000035.1"/>
</dbReference>
<evidence type="ECO:0000313" key="2">
    <source>
        <dbReference type="EMBL" id="MFB9473678.1"/>
    </source>
</evidence>
<feature type="compositionally biased region" description="Low complexity" evidence="1">
    <location>
        <begin position="131"/>
        <end position="141"/>
    </location>
</feature>
<feature type="compositionally biased region" description="Basic and acidic residues" evidence="1">
    <location>
        <begin position="103"/>
        <end position="113"/>
    </location>
</feature>
<organism evidence="2 3">
    <name type="scientific">Nonomuraea salmonea</name>
    <dbReference type="NCBI Taxonomy" id="46181"/>
    <lineage>
        <taxon>Bacteria</taxon>
        <taxon>Bacillati</taxon>
        <taxon>Actinomycetota</taxon>
        <taxon>Actinomycetes</taxon>
        <taxon>Streptosporangiales</taxon>
        <taxon>Streptosporangiaceae</taxon>
        <taxon>Nonomuraea</taxon>
    </lineage>
</organism>
<feature type="compositionally biased region" description="Basic and acidic residues" evidence="1">
    <location>
        <begin position="174"/>
        <end position="183"/>
    </location>
</feature>
<evidence type="ECO:0000313" key="3">
    <source>
        <dbReference type="Proteomes" id="UP001589568"/>
    </source>
</evidence>